<dbReference type="EMBL" id="JABEQI010000009">
    <property type="protein sequence ID" value="MBB2187496.1"/>
    <property type="molecule type" value="Genomic_DNA"/>
</dbReference>
<dbReference type="GO" id="GO:0005829">
    <property type="term" value="C:cytosol"/>
    <property type="evidence" value="ECO:0007669"/>
    <property type="project" value="TreeGrafter"/>
</dbReference>
<evidence type="ECO:0000259" key="5">
    <source>
        <dbReference type="PROSITE" id="PS50968"/>
    </source>
</evidence>
<feature type="domain" description="Lipoyl-binding" evidence="5">
    <location>
        <begin position="18"/>
        <end position="100"/>
    </location>
</feature>
<dbReference type="PROSITE" id="PS00189">
    <property type="entry name" value="LIPOYL"/>
    <property type="match status" value="1"/>
</dbReference>
<feature type="modified residue" description="N6-lipoyllysine" evidence="3 4">
    <location>
        <position position="59"/>
    </location>
</feature>
<evidence type="ECO:0000313" key="7">
    <source>
        <dbReference type="EMBL" id="RDI37466.1"/>
    </source>
</evidence>
<dbReference type="HAMAP" id="MF_00272">
    <property type="entry name" value="GcvH"/>
    <property type="match status" value="1"/>
</dbReference>
<dbReference type="SUPFAM" id="SSF51230">
    <property type="entry name" value="Single hybrid motif"/>
    <property type="match status" value="1"/>
</dbReference>
<dbReference type="GO" id="GO:0019464">
    <property type="term" value="P:glycine decarboxylation via glycine cleavage system"/>
    <property type="evidence" value="ECO:0007669"/>
    <property type="project" value="UniProtKB-UniRule"/>
</dbReference>
<dbReference type="AlphaFoldDB" id="A0A370G373"/>
<evidence type="ECO:0000256" key="2">
    <source>
        <dbReference type="ARBA" id="ARBA00022823"/>
    </source>
</evidence>
<keyword evidence="8" id="KW-1185">Reference proteome</keyword>
<dbReference type="CDD" id="cd06848">
    <property type="entry name" value="GCS_H"/>
    <property type="match status" value="1"/>
</dbReference>
<dbReference type="GO" id="GO:0009249">
    <property type="term" value="P:protein lipoylation"/>
    <property type="evidence" value="ECO:0007669"/>
    <property type="project" value="TreeGrafter"/>
</dbReference>
<dbReference type="InterPro" id="IPR017453">
    <property type="entry name" value="GCV_H_sub"/>
</dbReference>
<dbReference type="InterPro" id="IPR011053">
    <property type="entry name" value="Single_hybrid_motif"/>
</dbReference>
<evidence type="ECO:0000256" key="1">
    <source>
        <dbReference type="ARBA" id="ARBA00009249"/>
    </source>
</evidence>
<dbReference type="InterPro" id="IPR033753">
    <property type="entry name" value="GCV_H/Fam206"/>
</dbReference>
<sequence length="121" mass="12676">MTVYYTKEHEWLRVEGDVAVVGITAHAAEELGELVFVEAKDEGTEVAQGDSAAVVESVKAASDIYAPVSGTVVGFNTALSDDPSLVNRDPEAEGWILKLRIADAGQLAALLDADGYAALIG</sequence>
<dbReference type="PANTHER" id="PTHR11715:SF3">
    <property type="entry name" value="GLYCINE CLEAVAGE SYSTEM H PROTEIN-RELATED"/>
    <property type="match status" value="1"/>
</dbReference>
<evidence type="ECO:0000256" key="3">
    <source>
        <dbReference type="HAMAP-Rule" id="MF_00272"/>
    </source>
</evidence>
<evidence type="ECO:0000313" key="6">
    <source>
        <dbReference type="EMBL" id="MBB2187496.1"/>
    </source>
</evidence>
<dbReference type="InterPro" id="IPR002930">
    <property type="entry name" value="GCV_H"/>
</dbReference>
<reference evidence="7 8" key="1">
    <citation type="submission" date="2018-07" db="EMBL/GenBank/DDBJ databases">
        <title>Genomic Encyclopedia of Type Strains, Phase IV (KMG-IV): sequencing the most valuable type-strain genomes for metagenomic binning, comparative biology and taxonomic classification.</title>
        <authorList>
            <person name="Goeker M."/>
        </authorList>
    </citation>
    <scope>NUCLEOTIDE SEQUENCE [LARGE SCALE GENOMIC DNA]</scope>
    <source>
        <strain evidence="7 8">DSM 5603</strain>
    </source>
</reference>
<keyword evidence="2 3" id="KW-0450">Lipoyl</keyword>
<comment type="subunit">
    <text evidence="3">The glycine cleavage system is composed of four proteins: P, T, L and H.</text>
</comment>
<accession>A0A370G373</accession>
<dbReference type="NCBIfam" id="NF002270">
    <property type="entry name" value="PRK01202.1"/>
    <property type="match status" value="1"/>
</dbReference>
<comment type="function">
    <text evidence="3">The glycine cleavage system catalyzes the degradation of glycine. The H protein shuttles the methylamine group of glycine from the P protein to the T protein.</text>
</comment>
<comment type="similarity">
    <text evidence="1 3">Belongs to the GcvH family.</text>
</comment>
<organism evidence="7 8">
    <name type="scientific">Gluconacetobacter liquefaciens</name>
    <name type="common">Acetobacter liquefaciens</name>
    <dbReference type="NCBI Taxonomy" id="89584"/>
    <lineage>
        <taxon>Bacteria</taxon>
        <taxon>Pseudomonadati</taxon>
        <taxon>Pseudomonadota</taxon>
        <taxon>Alphaproteobacteria</taxon>
        <taxon>Acetobacterales</taxon>
        <taxon>Acetobacteraceae</taxon>
        <taxon>Gluconacetobacter</taxon>
    </lineage>
</organism>
<dbReference type="Proteomes" id="UP000254958">
    <property type="component" value="Unassembled WGS sequence"/>
</dbReference>
<dbReference type="InterPro" id="IPR000089">
    <property type="entry name" value="Biotin_lipoyl"/>
</dbReference>
<dbReference type="GO" id="GO:0005960">
    <property type="term" value="C:glycine cleavage complex"/>
    <property type="evidence" value="ECO:0007669"/>
    <property type="project" value="InterPro"/>
</dbReference>
<evidence type="ECO:0000313" key="8">
    <source>
        <dbReference type="Proteomes" id="UP000254958"/>
    </source>
</evidence>
<dbReference type="InterPro" id="IPR003016">
    <property type="entry name" value="2-oxoA_DH_lipoyl-BS"/>
</dbReference>
<reference evidence="6 9" key="2">
    <citation type="submission" date="2020-04" db="EMBL/GenBank/DDBJ databases">
        <title>Description of novel Gluconacetobacter.</title>
        <authorList>
            <person name="Sombolestani A."/>
        </authorList>
    </citation>
    <scope>NUCLEOTIDE SEQUENCE [LARGE SCALE GENOMIC DNA]</scope>
    <source>
        <strain evidence="6 9">LMG 1382</strain>
    </source>
</reference>
<protein>
    <recommendedName>
        <fullName evidence="3">Glycine cleavage system H protein</fullName>
    </recommendedName>
</protein>
<dbReference type="EMBL" id="QQAW01000006">
    <property type="protein sequence ID" value="RDI37466.1"/>
    <property type="molecule type" value="Genomic_DNA"/>
</dbReference>
<dbReference type="Pfam" id="PF01597">
    <property type="entry name" value="GCV_H"/>
    <property type="match status" value="1"/>
</dbReference>
<dbReference type="PANTHER" id="PTHR11715">
    <property type="entry name" value="GLYCINE CLEAVAGE SYSTEM H PROTEIN"/>
    <property type="match status" value="1"/>
</dbReference>
<evidence type="ECO:0000313" key="9">
    <source>
        <dbReference type="Proteomes" id="UP000562982"/>
    </source>
</evidence>
<dbReference type="NCBIfam" id="TIGR00527">
    <property type="entry name" value="gcvH"/>
    <property type="match status" value="1"/>
</dbReference>
<proteinExistence type="inferred from homology"/>
<gene>
    <name evidence="3 6" type="primary">gcvH</name>
    <name evidence="7" type="ORF">C7453_106191</name>
    <name evidence="6" type="ORF">HLH32_14140</name>
</gene>
<name>A0A370G373_GLULI</name>
<dbReference type="PROSITE" id="PS50968">
    <property type="entry name" value="BIOTINYL_LIPOYL"/>
    <property type="match status" value="1"/>
</dbReference>
<dbReference type="RefSeq" id="WP_114727816.1">
    <property type="nucleotide sequence ID" value="NZ_BJMI01000019.1"/>
</dbReference>
<evidence type="ECO:0000256" key="4">
    <source>
        <dbReference type="PIRSR" id="PIRSR617453-50"/>
    </source>
</evidence>
<comment type="cofactor">
    <cofactor evidence="3">
        <name>(R)-lipoate</name>
        <dbReference type="ChEBI" id="CHEBI:83088"/>
    </cofactor>
    <text evidence="3">Binds 1 lipoyl cofactor covalently.</text>
</comment>
<dbReference type="Proteomes" id="UP000562982">
    <property type="component" value="Unassembled WGS sequence"/>
</dbReference>
<dbReference type="OrthoDB" id="9796712at2"/>
<comment type="caution">
    <text evidence="7">The sequence shown here is derived from an EMBL/GenBank/DDBJ whole genome shotgun (WGS) entry which is preliminary data.</text>
</comment>
<dbReference type="Gene3D" id="2.40.50.100">
    <property type="match status" value="1"/>
</dbReference>